<sequence>MVPFLIKNRQKPVALVIILDSFLCIYFMHCLI</sequence>
<organism evidence="2">
    <name type="scientific">Spirodela intermedia</name>
    <name type="common">Intermediate duckweed</name>
    <dbReference type="NCBI Taxonomy" id="51605"/>
    <lineage>
        <taxon>Eukaryota</taxon>
        <taxon>Viridiplantae</taxon>
        <taxon>Streptophyta</taxon>
        <taxon>Embryophyta</taxon>
        <taxon>Tracheophyta</taxon>
        <taxon>Spermatophyta</taxon>
        <taxon>Magnoliopsida</taxon>
        <taxon>Liliopsida</taxon>
        <taxon>Araceae</taxon>
        <taxon>Lemnoideae</taxon>
        <taxon>Spirodela</taxon>
    </lineage>
</organism>
<gene>
    <name evidence="2" type="ORF">SI7747_11014612</name>
</gene>
<keyword evidence="1" id="KW-0812">Transmembrane</keyword>
<evidence type="ECO:0000313" key="2">
    <source>
        <dbReference type="EMBL" id="CAA2628972.1"/>
    </source>
</evidence>
<dbReference type="AlphaFoldDB" id="A0A7I8JDI2"/>
<accession>A0A7I8JDI2</accession>
<proteinExistence type="predicted"/>
<dbReference type="EMBL" id="LR743598">
    <property type="protein sequence ID" value="CAA2628972.1"/>
    <property type="molecule type" value="Genomic_DNA"/>
</dbReference>
<keyword evidence="1" id="KW-0472">Membrane</keyword>
<keyword evidence="1" id="KW-1133">Transmembrane helix</keyword>
<evidence type="ECO:0000256" key="1">
    <source>
        <dbReference type="SAM" id="Phobius"/>
    </source>
</evidence>
<dbReference type="EMBL" id="CACRZD030000011">
    <property type="protein sequence ID" value="CAA6668218.1"/>
    <property type="molecule type" value="Genomic_DNA"/>
</dbReference>
<name>A0A7I8JDI2_SPIIN</name>
<keyword evidence="3" id="KW-1185">Reference proteome</keyword>
<dbReference type="Proteomes" id="UP001189122">
    <property type="component" value="Unassembled WGS sequence"/>
</dbReference>
<evidence type="ECO:0000313" key="3">
    <source>
        <dbReference type="Proteomes" id="UP001189122"/>
    </source>
</evidence>
<protein>
    <submittedName>
        <fullName evidence="2">Uncharacterized protein</fullName>
    </submittedName>
</protein>
<feature type="transmembrane region" description="Helical" evidence="1">
    <location>
        <begin position="12"/>
        <end position="29"/>
    </location>
</feature>
<reference evidence="2 3" key="1">
    <citation type="submission" date="2019-12" db="EMBL/GenBank/DDBJ databases">
        <authorList>
            <person name="Scholz U."/>
            <person name="Mascher M."/>
            <person name="Fiebig A."/>
        </authorList>
    </citation>
    <scope>NUCLEOTIDE SEQUENCE</scope>
</reference>